<dbReference type="CDD" id="cd06260">
    <property type="entry name" value="DUF820-like"/>
    <property type="match status" value="1"/>
</dbReference>
<name>B1WU39_CROS5</name>
<dbReference type="Proteomes" id="UP000001203">
    <property type="component" value="Chromosome circular"/>
</dbReference>
<dbReference type="Pfam" id="PF05685">
    <property type="entry name" value="Uma2"/>
    <property type="match status" value="1"/>
</dbReference>
<evidence type="ECO:0000313" key="3">
    <source>
        <dbReference type="Proteomes" id="UP000001203"/>
    </source>
</evidence>
<evidence type="ECO:0000259" key="1">
    <source>
        <dbReference type="Pfam" id="PF05685"/>
    </source>
</evidence>
<reference evidence="2 3" key="1">
    <citation type="journal article" date="2008" name="Proc. Natl. Acad. Sci. U.S.A.">
        <title>The genome of Cyanothece 51142, a unicellular diazotrophic cyanobacterium important in the marine nitrogen cycle.</title>
        <authorList>
            <person name="Welsh E.A."/>
            <person name="Liberton M."/>
            <person name="Stoeckel J."/>
            <person name="Loh T."/>
            <person name="Elvitigala T."/>
            <person name="Wang C."/>
            <person name="Wollam A."/>
            <person name="Fulton R.S."/>
            <person name="Clifton S.W."/>
            <person name="Jacobs J.M."/>
            <person name="Aurora R."/>
            <person name="Ghosh B.K."/>
            <person name="Sherman L.A."/>
            <person name="Smith R.D."/>
            <person name="Wilson R.K."/>
            <person name="Pakrasi H.B."/>
        </authorList>
    </citation>
    <scope>NUCLEOTIDE SEQUENCE [LARGE SCALE GENOMIC DNA]</scope>
    <source>
        <strain evidence="3">ATCC 51142 / BH68</strain>
    </source>
</reference>
<gene>
    <name evidence="2" type="ordered locus">cce_2753</name>
</gene>
<dbReference type="InterPro" id="IPR012296">
    <property type="entry name" value="Nuclease_put_TT1808"/>
</dbReference>
<dbReference type="EMBL" id="CP000806">
    <property type="protein sequence ID" value="ACB52101.1"/>
    <property type="molecule type" value="Genomic_DNA"/>
</dbReference>
<dbReference type="SUPFAM" id="SSF52980">
    <property type="entry name" value="Restriction endonuclease-like"/>
    <property type="match status" value="1"/>
</dbReference>
<dbReference type="InterPro" id="IPR011335">
    <property type="entry name" value="Restrct_endonuc-II-like"/>
</dbReference>
<keyword evidence="3" id="KW-1185">Reference proteome</keyword>
<dbReference type="PANTHER" id="PTHR34107">
    <property type="entry name" value="SLL0198 PROTEIN-RELATED"/>
    <property type="match status" value="1"/>
</dbReference>
<dbReference type="InterPro" id="IPR008538">
    <property type="entry name" value="Uma2"/>
</dbReference>
<dbReference type="eggNOG" id="COG4636">
    <property type="taxonomic scope" value="Bacteria"/>
</dbReference>
<dbReference type="AlphaFoldDB" id="B1WU39"/>
<proteinExistence type="predicted"/>
<protein>
    <recommendedName>
        <fullName evidence="1">Putative restriction endonuclease domain-containing protein</fullName>
    </recommendedName>
</protein>
<dbReference type="STRING" id="43989.cce_2753"/>
<dbReference type="OrthoDB" id="454453at2"/>
<organism evidence="2 3">
    <name type="scientific">Crocosphaera subtropica (strain ATCC 51142 / BH68)</name>
    <name type="common">Cyanothece sp. (strain ATCC 51142)</name>
    <dbReference type="NCBI Taxonomy" id="43989"/>
    <lineage>
        <taxon>Bacteria</taxon>
        <taxon>Bacillati</taxon>
        <taxon>Cyanobacteriota</taxon>
        <taxon>Cyanophyceae</taxon>
        <taxon>Oscillatoriophycideae</taxon>
        <taxon>Chroococcales</taxon>
        <taxon>Aphanothecaceae</taxon>
        <taxon>Crocosphaera</taxon>
        <taxon>Crocosphaera subtropica</taxon>
    </lineage>
</organism>
<evidence type="ECO:0000313" key="2">
    <source>
        <dbReference type="EMBL" id="ACB52101.1"/>
    </source>
</evidence>
<sequence>MITQLASSDNYPIIIQISPIFDMTDEQFFELCQLNRDYRFEKTAKGELMIMSPTGSETGNRNFNLLVQLGNWIEKGGTGIGFDSSTGFILPNGATRSPDAAWIKGEKGFILDLTKIW</sequence>
<dbReference type="KEGG" id="cyt:cce_2753"/>
<feature type="domain" description="Putative restriction endonuclease" evidence="1">
    <location>
        <begin position="26"/>
        <end position="106"/>
    </location>
</feature>
<dbReference type="Gene3D" id="3.90.1570.10">
    <property type="entry name" value="tt1808, chain A"/>
    <property type="match status" value="1"/>
</dbReference>
<dbReference type="HOGENOM" id="CLU_147894_0_0_3"/>
<accession>B1WU39</accession>
<dbReference type="PANTHER" id="PTHR34107:SF7">
    <property type="entry name" value="SLR2092 PROTEIN"/>
    <property type="match status" value="1"/>
</dbReference>
<dbReference type="RefSeq" id="WP_009544562.1">
    <property type="nucleotide sequence ID" value="NC_010546.1"/>
</dbReference>